<keyword evidence="9" id="KW-1185">Reference proteome</keyword>
<evidence type="ECO:0000256" key="5">
    <source>
        <dbReference type="ARBA" id="ARBA00049957"/>
    </source>
</evidence>
<reference evidence="9" key="1">
    <citation type="journal article" date="2019" name="Int. J. Syst. Evol. Microbiol.">
        <title>The Global Catalogue of Microorganisms (GCM) 10K type strain sequencing project: providing services to taxonomists for standard genome sequencing and annotation.</title>
        <authorList>
            <consortium name="The Broad Institute Genomics Platform"/>
            <consortium name="The Broad Institute Genome Sequencing Center for Infectious Disease"/>
            <person name="Wu L."/>
            <person name="Ma J."/>
        </authorList>
    </citation>
    <scope>NUCLEOTIDE SEQUENCE [LARGE SCALE GENOMIC DNA]</scope>
    <source>
        <strain evidence="9">JCM 10425</strain>
    </source>
</reference>
<dbReference type="EMBL" id="BAAAGX010000037">
    <property type="protein sequence ID" value="GAA0278303.1"/>
    <property type="molecule type" value="Genomic_DNA"/>
</dbReference>
<keyword evidence="3 8" id="KW-0269">Exonuclease</keyword>
<evidence type="ECO:0000256" key="4">
    <source>
        <dbReference type="ARBA" id="ARBA00023125"/>
    </source>
</evidence>
<dbReference type="SUPFAM" id="SSF88723">
    <property type="entry name" value="PIN domain-like"/>
    <property type="match status" value="1"/>
</dbReference>
<feature type="domain" description="5'-3' exonuclease" evidence="7">
    <location>
        <begin position="6"/>
        <end position="276"/>
    </location>
</feature>
<dbReference type="Pfam" id="PF02739">
    <property type="entry name" value="5_3_exonuc_N"/>
    <property type="match status" value="1"/>
</dbReference>
<evidence type="ECO:0000256" key="3">
    <source>
        <dbReference type="ARBA" id="ARBA00022839"/>
    </source>
</evidence>
<dbReference type="SMART" id="SM00475">
    <property type="entry name" value="53EXOc"/>
    <property type="match status" value="1"/>
</dbReference>
<evidence type="ECO:0000256" key="2">
    <source>
        <dbReference type="ARBA" id="ARBA00022801"/>
    </source>
</evidence>
<dbReference type="Proteomes" id="UP001500967">
    <property type="component" value="Unassembled WGS sequence"/>
</dbReference>
<organism evidence="8 9">
    <name type="scientific">Cryptosporangium japonicum</name>
    <dbReference type="NCBI Taxonomy" id="80872"/>
    <lineage>
        <taxon>Bacteria</taxon>
        <taxon>Bacillati</taxon>
        <taxon>Actinomycetota</taxon>
        <taxon>Actinomycetes</taxon>
        <taxon>Cryptosporangiales</taxon>
        <taxon>Cryptosporangiaceae</taxon>
        <taxon>Cryptosporangium</taxon>
    </lineage>
</organism>
<dbReference type="InterPro" id="IPR020046">
    <property type="entry name" value="5-3_exonucl_a-hlix_arch_N"/>
</dbReference>
<evidence type="ECO:0000313" key="8">
    <source>
        <dbReference type="EMBL" id="GAA0278303.1"/>
    </source>
</evidence>
<evidence type="ECO:0000313" key="9">
    <source>
        <dbReference type="Proteomes" id="UP001500967"/>
    </source>
</evidence>
<accession>A0ABP3EU15</accession>
<comment type="caution">
    <text evidence="8">The sequence shown here is derived from an EMBL/GenBank/DDBJ whole genome shotgun (WGS) entry which is preliminary data.</text>
</comment>
<dbReference type="PANTHER" id="PTHR42646">
    <property type="entry name" value="FLAP ENDONUCLEASE XNI"/>
    <property type="match status" value="1"/>
</dbReference>
<keyword evidence="4" id="KW-0238">DNA-binding</keyword>
<dbReference type="Pfam" id="PF01367">
    <property type="entry name" value="5_3_exonuc"/>
    <property type="match status" value="1"/>
</dbReference>
<proteinExistence type="predicted"/>
<comment type="function">
    <text evidence="5">5'-3' exonuclease acting preferentially on double-stranded DNA.</text>
</comment>
<dbReference type="InterPro" id="IPR008918">
    <property type="entry name" value="HhH2"/>
</dbReference>
<dbReference type="InterPro" id="IPR020045">
    <property type="entry name" value="DNA_polI_H3TH"/>
</dbReference>
<keyword evidence="1" id="KW-0540">Nuclease</keyword>
<sequence length="306" mass="32315">MITTPGSLMLIDAASMYFRAFYGVPTSITAPDGTPINAVRGFLDMTSTLITRFRPRRLVACLDEDWRPAWRVALVPSYKAHRVAGAPDEEEIPDELSPQVPVLLEVLAAVGIASVGAADYEADDVIGTLATRGPGPVDVVTGDRDLIQLIDDTSGVRVLYTGRGVAKLEEMDAAAVRAKYGVEPSQYADFATLRGDPSDGLPGVAGIGEKTAAGLLGRFGDLTGLLAAVDARNAALPASSWKRLDAAREYLAVAPDVVRVARNVPIPPVTDALPSTPVDPERVEALAERWGLESAIGRLTKALSGT</sequence>
<keyword evidence="2" id="KW-0378">Hydrolase</keyword>
<gene>
    <name evidence="8" type="ORF">GCM10009539_77670</name>
</gene>
<dbReference type="InterPro" id="IPR029060">
    <property type="entry name" value="PIN-like_dom_sf"/>
</dbReference>
<dbReference type="InterPro" id="IPR038969">
    <property type="entry name" value="FEN"/>
</dbReference>
<dbReference type="SMART" id="SM00279">
    <property type="entry name" value="HhH2"/>
    <property type="match status" value="1"/>
</dbReference>
<dbReference type="SUPFAM" id="SSF47807">
    <property type="entry name" value="5' to 3' exonuclease, C-terminal subdomain"/>
    <property type="match status" value="1"/>
</dbReference>
<dbReference type="GO" id="GO:0004527">
    <property type="term" value="F:exonuclease activity"/>
    <property type="evidence" value="ECO:0007669"/>
    <property type="project" value="UniProtKB-KW"/>
</dbReference>
<name>A0ABP3EU15_9ACTN</name>
<evidence type="ECO:0000259" key="7">
    <source>
        <dbReference type="SMART" id="SM00475"/>
    </source>
</evidence>
<protein>
    <recommendedName>
        <fullName evidence="6">5'-3' exonuclease</fullName>
    </recommendedName>
</protein>
<dbReference type="Gene3D" id="3.40.50.1010">
    <property type="entry name" value="5'-nuclease"/>
    <property type="match status" value="1"/>
</dbReference>
<dbReference type="CDD" id="cd09898">
    <property type="entry name" value="H3TH_53EXO"/>
    <property type="match status" value="1"/>
</dbReference>
<evidence type="ECO:0000256" key="6">
    <source>
        <dbReference type="ARBA" id="ARBA00050026"/>
    </source>
</evidence>
<dbReference type="CDD" id="cd09859">
    <property type="entry name" value="PIN_53EXO"/>
    <property type="match status" value="1"/>
</dbReference>
<dbReference type="InterPro" id="IPR036279">
    <property type="entry name" value="5-3_exonuclease_C_sf"/>
</dbReference>
<dbReference type="InterPro" id="IPR002421">
    <property type="entry name" value="5-3_exonuclease"/>
</dbReference>
<dbReference type="PANTHER" id="PTHR42646:SF2">
    <property type="entry name" value="5'-3' EXONUCLEASE FAMILY PROTEIN"/>
    <property type="match status" value="1"/>
</dbReference>
<dbReference type="Gene3D" id="1.10.150.20">
    <property type="entry name" value="5' to 3' exonuclease, C-terminal subdomain"/>
    <property type="match status" value="1"/>
</dbReference>
<evidence type="ECO:0000256" key="1">
    <source>
        <dbReference type="ARBA" id="ARBA00022722"/>
    </source>
</evidence>